<dbReference type="InterPro" id="IPR002893">
    <property type="entry name" value="Znf_MYND"/>
</dbReference>
<gene>
    <name evidence="5" type="ORF">MENT_LOCUS24667</name>
</gene>
<name>A0A6V7VFW3_MELEN</name>
<dbReference type="Proteomes" id="UP000580250">
    <property type="component" value="Unassembled WGS sequence"/>
</dbReference>
<dbReference type="GO" id="GO:0008270">
    <property type="term" value="F:zinc ion binding"/>
    <property type="evidence" value="ECO:0007669"/>
    <property type="project" value="UniProtKB-KW"/>
</dbReference>
<evidence type="ECO:0000256" key="3">
    <source>
        <dbReference type="ARBA" id="ARBA00022833"/>
    </source>
</evidence>
<keyword evidence="2" id="KW-0863">Zinc-finger</keyword>
<dbReference type="Pfam" id="PF01753">
    <property type="entry name" value="zf-MYND"/>
    <property type="match status" value="1"/>
</dbReference>
<keyword evidence="3" id="KW-0862">Zinc</keyword>
<dbReference type="EMBL" id="CAJEWN010000212">
    <property type="protein sequence ID" value="CAD2173081.1"/>
    <property type="molecule type" value="Genomic_DNA"/>
</dbReference>
<dbReference type="OrthoDB" id="437457at2759"/>
<dbReference type="AlphaFoldDB" id="A0A6V7VFW3"/>
<dbReference type="SUPFAM" id="SSF144232">
    <property type="entry name" value="HIT/MYND zinc finger-like"/>
    <property type="match status" value="1"/>
</dbReference>
<sequence>MLVFPQMEQSNVEKTAKEVEENVDEGGIRGKCVYCDKKAKVQCEECNKVGKEVLYCSEECLIKDKERHKIFCGIGFKETPGDEVLILVLPDNIETKPYLTKIQYTKGWKVNRKQLETILGETVFGRSYIDVNPRKNKNKHLGVVIGLVYRDDFSKDGSKLNPWVEKIKGNLKGHQWKGPIVAIKRQIGAENVLDIEPSDFTDIVDFFVDYTKKTSTMY</sequence>
<feature type="domain" description="MYND-type" evidence="4">
    <location>
        <begin position="32"/>
        <end position="72"/>
    </location>
</feature>
<dbReference type="Gene3D" id="6.10.140.2220">
    <property type="match status" value="1"/>
</dbReference>
<keyword evidence="1" id="KW-0479">Metal-binding</keyword>
<evidence type="ECO:0000256" key="2">
    <source>
        <dbReference type="ARBA" id="ARBA00022771"/>
    </source>
</evidence>
<comment type="caution">
    <text evidence="5">The sequence shown here is derived from an EMBL/GenBank/DDBJ whole genome shotgun (WGS) entry which is preliminary data.</text>
</comment>
<accession>A0A6V7VFW3</accession>
<protein>
    <recommendedName>
        <fullName evidence="4">MYND-type domain-containing protein</fullName>
    </recommendedName>
</protein>
<evidence type="ECO:0000313" key="5">
    <source>
        <dbReference type="EMBL" id="CAD2173081.1"/>
    </source>
</evidence>
<organism evidence="5 6">
    <name type="scientific">Meloidogyne enterolobii</name>
    <name type="common">Root-knot nematode worm</name>
    <name type="synonym">Meloidogyne mayaguensis</name>
    <dbReference type="NCBI Taxonomy" id="390850"/>
    <lineage>
        <taxon>Eukaryota</taxon>
        <taxon>Metazoa</taxon>
        <taxon>Ecdysozoa</taxon>
        <taxon>Nematoda</taxon>
        <taxon>Chromadorea</taxon>
        <taxon>Rhabditida</taxon>
        <taxon>Tylenchina</taxon>
        <taxon>Tylenchomorpha</taxon>
        <taxon>Tylenchoidea</taxon>
        <taxon>Meloidogynidae</taxon>
        <taxon>Meloidogyninae</taxon>
        <taxon>Meloidogyne</taxon>
    </lineage>
</organism>
<evidence type="ECO:0000313" key="6">
    <source>
        <dbReference type="Proteomes" id="UP000580250"/>
    </source>
</evidence>
<reference evidence="5 6" key="1">
    <citation type="submission" date="2020-08" db="EMBL/GenBank/DDBJ databases">
        <authorList>
            <person name="Koutsovoulos G."/>
            <person name="Danchin GJ E."/>
        </authorList>
    </citation>
    <scope>NUCLEOTIDE SEQUENCE [LARGE SCALE GENOMIC DNA]</scope>
</reference>
<proteinExistence type="predicted"/>
<evidence type="ECO:0000256" key="1">
    <source>
        <dbReference type="ARBA" id="ARBA00022723"/>
    </source>
</evidence>
<evidence type="ECO:0000259" key="4">
    <source>
        <dbReference type="Pfam" id="PF01753"/>
    </source>
</evidence>